<reference evidence="2" key="2">
    <citation type="submission" date="2015-01" db="EMBL/GenBank/DDBJ databases">
        <title>Evolutionary Origins and Diversification of the Mycorrhizal Mutualists.</title>
        <authorList>
            <consortium name="DOE Joint Genome Institute"/>
            <consortium name="Mycorrhizal Genomics Consortium"/>
            <person name="Kohler A."/>
            <person name="Kuo A."/>
            <person name="Nagy L.G."/>
            <person name="Floudas D."/>
            <person name="Copeland A."/>
            <person name="Barry K.W."/>
            <person name="Cichocki N."/>
            <person name="Veneault-Fourrey C."/>
            <person name="LaButti K."/>
            <person name="Lindquist E.A."/>
            <person name="Lipzen A."/>
            <person name="Lundell T."/>
            <person name="Morin E."/>
            <person name="Murat C."/>
            <person name="Riley R."/>
            <person name="Ohm R."/>
            <person name="Sun H."/>
            <person name="Tunlid A."/>
            <person name="Henrissat B."/>
            <person name="Grigoriev I.V."/>
            <person name="Hibbett D.S."/>
            <person name="Martin F."/>
        </authorList>
    </citation>
    <scope>NUCLEOTIDE SEQUENCE [LARGE SCALE GENOMIC DNA]</scope>
    <source>
        <strain evidence="2">Foug A</strain>
    </source>
</reference>
<dbReference type="InParanoid" id="A0A0C3E3N5"/>
<sequence length="302" mass="34320">CSCGRTFAQLSEYTNHQHTCKKRKKCLSGALVKAKLAWDNRKRRQMLANDSQSLAERRSRCMSCCLPARYCDILPQPPPPPMAAPGLLLPLAARQVSLSPTSRDSALGSRLLPRALHFFTTLANSFGLSCWYYGDRFPTHDPEDVTMLQHLTLTPSVVDDRDSAGRDSALFYPYPNRSSYLLGDWYWNGGIQKSKESFRNLIKIVGNPEFWPGDINTTRWDFINAQLRAGAEENGPGQSFEGASWTKTAVTIKVPFHKWTAKPGVYDYHVGDMYHRTLISIIQEKLANLRQDELFHYQPYNL</sequence>
<evidence type="ECO:0000313" key="1">
    <source>
        <dbReference type="EMBL" id="KIM67435.1"/>
    </source>
</evidence>
<reference evidence="1 2" key="1">
    <citation type="submission" date="2014-04" db="EMBL/GenBank/DDBJ databases">
        <authorList>
            <consortium name="DOE Joint Genome Institute"/>
            <person name="Kuo A."/>
            <person name="Kohler A."/>
            <person name="Nagy L.G."/>
            <person name="Floudas D."/>
            <person name="Copeland A."/>
            <person name="Barry K.W."/>
            <person name="Cichocki N."/>
            <person name="Veneault-Fourrey C."/>
            <person name="LaButti K."/>
            <person name="Lindquist E.A."/>
            <person name="Lipzen A."/>
            <person name="Lundell T."/>
            <person name="Morin E."/>
            <person name="Murat C."/>
            <person name="Sun H."/>
            <person name="Tunlid A."/>
            <person name="Henrissat B."/>
            <person name="Grigoriev I.V."/>
            <person name="Hibbett D.S."/>
            <person name="Martin F."/>
            <person name="Nordberg H.P."/>
            <person name="Cantor M.N."/>
            <person name="Hua S.X."/>
        </authorList>
    </citation>
    <scope>NUCLEOTIDE SEQUENCE [LARGE SCALE GENOMIC DNA]</scope>
    <source>
        <strain evidence="1 2">Foug A</strain>
    </source>
</reference>
<dbReference type="HOGENOM" id="CLU_068731_1_0_1"/>
<organism evidence="1 2">
    <name type="scientific">Scleroderma citrinum Foug A</name>
    <dbReference type="NCBI Taxonomy" id="1036808"/>
    <lineage>
        <taxon>Eukaryota</taxon>
        <taxon>Fungi</taxon>
        <taxon>Dikarya</taxon>
        <taxon>Basidiomycota</taxon>
        <taxon>Agaricomycotina</taxon>
        <taxon>Agaricomycetes</taxon>
        <taxon>Agaricomycetidae</taxon>
        <taxon>Boletales</taxon>
        <taxon>Sclerodermatineae</taxon>
        <taxon>Sclerodermataceae</taxon>
        <taxon>Scleroderma</taxon>
    </lineage>
</organism>
<dbReference type="EMBL" id="KN822012">
    <property type="protein sequence ID" value="KIM67435.1"/>
    <property type="molecule type" value="Genomic_DNA"/>
</dbReference>
<protein>
    <submittedName>
        <fullName evidence="1">Uncharacterized protein</fullName>
    </submittedName>
</protein>
<keyword evidence="2" id="KW-1185">Reference proteome</keyword>
<dbReference type="Proteomes" id="UP000053989">
    <property type="component" value="Unassembled WGS sequence"/>
</dbReference>
<feature type="non-terminal residue" evidence="1">
    <location>
        <position position="1"/>
    </location>
</feature>
<name>A0A0C3E3N5_9AGAM</name>
<dbReference type="AlphaFoldDB" id="A0A0C3E3N5"/>
<dbReference type="STRING" id="1036808.A0A0C3E3N5"/>
<gene>
    <name evidence="1" type="ORF">SCLCIDRAFT_76447</name>
</gene>
<feature type="non-terminal residue" evidence="1">
    <location>
        <position position="302"/>
    </location>
</feature>
<accession>A0A0C3E3N5</accession>
<dbReference type="OrthoDB" id="2692646at2759"/>
<evidence type="ECO:0000313" key="2">
    <source>
        <dbReference type="Proteomes" id="UP000053989"/>
    </source>
</evidence>
<proteinExistence type="predicted"/>